<keyword evidence="1" id="KW-1133">Transmembrane helix</keyword>
<proteinExistence type="predicted"/>
<keyword evidence="1" id="KW-0472">Membrane</keyword>
<accession>A0A8S5R0T1</accession>
<sequence>MNGVSMLAAEGDVVATMPEPLKNALVNGVTTAKDYAVDGLAVVIPVAMSIFAIKFGINIILNLFHSLTNA</sequence>
<evidence type="ECO:0000256" key="1">
    <source>
        <dbReference type="SAM" id="Phobius"/>
    </source>
</evidence>
<name>A0A8S5R0T1_9VIRU</name>
<dbReference type="EMBL" id="BK015781">
    <property type="protein sequence ID" value="DAE24697.1"/>
    <property type="molecule type" value="Genomic_DNA"/>
</dbReference>
<evidence type="ECO:0000313" key="2">
    <source>
        <dbReference type="EMBL" id="DAE24697.1"/>
    </source>
</evidence>
<feature type="transmembrane region" description="Helical" evidence="1">
    <location>
        <begin position="40"/>
        <end position="64"/>
    </location>
</feature>
<organism evidence="2">
    <name type="scientific">Inoviridae sp. ct1ro12</name>
    <dbReference type="NCBI Taxonomy" id="2826756"/>
    <lineage>
        <taxon>Viruses</taxon>
        <taxon>Monodnaviria</taxon>
        <taxon>Loebvirae</taxon>
        <taxon>Hofneiviricota</taxon>
        <taxon>Faserviricetes</taxon>
        <taxon>Tubulavirales</taxon>
        <taxon>Inoviridae</taxon>
    </lineage>
</organism>
<reference evidence="2" key="1">
    <citation type="journal article" date="2021" name="Proc. Natl. Acad. Sci. U.S.A.">
        <title>A Catalog of Tens of Thousands of Viruses from Human Metagenomes Reveals Hidden Associations with Chronic Diseases.</title>
        <authorList>
            <person name="Tisza M.J."/>
            <person name="Buck C.B."/>
        </authorList>
    </citation>
    <scope>NUCLEOTIDE SEQUENCE</scope>
    <source>
        <strain evidence="2">Ct1ro12</strain>
    </source>
</reference>
<protein>
    <submittedName>
        <fullName evidence="2">Uncharacterized protein</fullName>
    </submittedName>
</protein>
<keyword evidence="1" id="KW-0812">Transmembrane</keyword>